<dbReference type="RefSeq" id="WP_266596847.1">
    <property type="nucleotide sequence ID" value="NZ_JAPHNL010000039.1"/>
</dbReference>
<comment type="caution">
    <text evidence="1">The sequence shown here is derived from an EMBL/GenBank/DDBJ whole genome shotgun (WGS) entry which is preliminary data.</text>
</comment>
<reference evidence="1" key="1">
    <citation type="submission" date="2022-10" db="EMBL/GenBank/DDBJ databases">
        <title>Streptomyces beihaiensis sp. nov., a chitin degrading actinobacterium, isolated from shrimp pond soil.</title>
        <authorList>
            <person name="Xie J."/>
            <person name="Shen N."/>
        </authorList>
    </citation>
    <scope>NUCLEOTIDE SEQUENCE</scope>
    <source>
        <strain evidence="1">GXMU-J5</strain>
    </source>
</reference>
<gene>
    <name evidence="1" type="ORF">OFY01_05505</name>
</gene>
<evidence type="ECO:0000313" key="1">
    <source>
        <dbReference type="EMBL" id="MCX3059229.1"/>
    </source>
</evidence>
<dbReference type="Proteomes" id="UP001163064">
    <property type="component" value="Unassembled WGS sequence"/>
</dbReference>
<evidence type="ECO:0000313" key="2">
    <source>
        <dbReference type="Proteomes" id="UP001163064"/>
    </source>
</evidence>
<name>A0ABT3TQC4_9ACTN</name>
<protein>
    <recommendedName>
        <fullName evidence="3">Tetratricopeptide repeat protein</fullName>
    </recommendedName>
</protein>
<sequence length="206" mass="22496">MQPQRSLRKSLSGLGRLENAWAGALEQTDPGQAVERLRHVLKGFEERSEQTAGLWLSFQDSFLEPRFLPRLAPDDLENLARHGERLATAGRVGLHQTWIPLARAAQLRATPDDRAWALALLARLYHAPNAYEEARVGAAVALVEAGADNDSALDVYADLLGRHPRPPAAVLTHVRRVLAVGFDDPADRVERAAALAGRLAKIGRAS</sequence>
<accession>A0ABT3TQC4</accession>
<dbReference type="EMBL" id="JAPHNL010000039">
    <property type="protein sequence ID" value="MCX3059229.1"/>
    <property type="molecule type" value="Genomic_DNA"/>
</dbReference>
<keyword evidence="2" id="KW-1185">Reference proteome</keyword>
<organism evidence="1 2">
    <name type="scientific">Streptomyces beihaiensis</name>
    <dbReference type="NCBI Taxonomy" id="2984495"/>
    <lineage>
        <taxon>Bacteria</taxon>
        <taxon>Bacillati</taxon>
        <taxon>Actinomycetota</taxon>
        <taxon>Actinomycetes</taxon>
        <taxon>Kitasatosporales</taxon>
        <taxon>Streptomycetaceae</taxon>
        <taxon>Streptomyces</taxon>
    </lineage>
</organism>
<proteinExistence type="predicted"/>
<feature type="non-terminal residue" evidence="1">
    <location>
        <position position="206"/>
    </location>
</feature>
<evidence type="ECO:0008006" key="3">
    <source>
        <dbReference type="Google" id="ProtNLM"/>
    </source>
</evidence>